<protein>
    <submittedName>
        <fullName evidence="1">Uncharacterized protein</fullName>
    </submittedName>
</protein>
<dbReference type="EMBL" id="JACHOB010000001">
    <property type="protein sequence ID" value="MBB4657682.1"/>
    <property type="molecule type" value="Genomic_DNA"/>
</dbReference>
<comment type="caution">
    <text evidence="1">The sequence shown here is derived from an EMBL/GenBank/DDBJ whole genome shotgun (WGS) entry which is preliminary data.</text>
</comment>
<evidence type="ECO:0000313" key="2">
    <source>
        <dbReference type="Proteomes" id="UP000563524"/>
    </source>
</evidence>
<evidence type="ECO:0000313" key="1">
    <source>
        <dbReference type="EMBL" id="MBB4657682.1"/>
    </source>
</evidence>
<proteinExistence type="predicted"/>
<name>A0A840I0E4_9PROT</name>
<dbReference type="Proteomes" id="UP000563524">
    <property type="component" value="Unassembled WGS sequence"/>
</dbReference>
<keyword evidence="2" id="KW-1185">Reference proteome</keyword>
<accession>A0A840I0E4</accession>
<organism evidence="1 2">
    <name type="scientific">Parvularcula dongshanensis</name>
    <dbReference type="NCBI Taxonomy" id="1173995"/>
    <lineage>
        <taxon>Bacteria</taxon>
        <taxon>Pseudomonadati</taxon>
        <taxon>Pseudomonadota</taxon>
        <taxon>Alphaproteobacteria</taxon>
        <taxon>Parvularculales</taxon>
        <taxon>Parvularculaceae</taxon>
        <taxon>Parvularcula</taxon>
    </lineage>
</organism>
<gene>
    <name evidence="1" type="ORF">GGQ59_000182</name>
</gene>
<dbReference type="AlphaFoldDB" id="A0A840I0E4"/>
<dbReference type="RefSeq" id="WP_183814984.1">
    <property type="nucleotide sequence ID" value="NZ_JACHOB010000001.1"/>
</dbReference>
<reference evidence="1 2" key="1">
    <citation type="submission" date="2020-08" db="EMBL/GenBank/DDBJ databases">
        <title>Genomic Encyclopedia of Type Strains, Phase IV (KMG-IV): sequencing the most valuable type-strain genomes for metagenomic binning, comparative biology and taxonomic classification.</title>
        <authorList>
            <person name="Goeker M."/>
        </authorList>
    </citation>
    <scope>NUCLEOTIDE SEQUENCE [LARGE SCALE GENOMIC DNA]</scope>
    <source>
        <strain evidence="1 2">DSM 102850</strain>
    </source>
</reference>
<sequence length="45" mass="4925">MIDDPEAPIETNKRFGIAWLDKAPRPLLPAVIGIIGLRSPPSWTA</sequence>